<dbReference type="AlphaFoldDB" id="A0A6J8CDB8"/>
<evidence type="ECO:0000313" key="3">
    <source>
        <dbReference type="Proteomes" id="UP000507470"/>
    </source>
</evidence>
<sequence>MSKRIPHFTPDDNRSVFTTWPKSNENNQIVPLNSSQVNMAINRLWAQGPVKKTISATKLRKATVTHVRAENPGSRENLARHMAHDPKTAEKYYQVYNSHQMAVPMSKLITNVMENRKDELKKTIHWPKEGQTQDGQEEVTPLENTGGSKIIEENEKEDDNENSEGTIDYDPELPPQSPLNIQELCEPPEEEEEQQFIVKHKRRFFDRQESIKIIEICADNINEGHLTSSAIKSSIERRHDQEDSGPCFWPFFNAISTNQEKQTDPAEYEFERTHTKLQNREHQQVDSLAQRYNDNDSTGTVDYDVPSGIKQFSEKESKHLNESEKSREECEVIKKSHGRMSFEAEESSELRELCNDLIQKGISKKAEVMERVTGNTRGRIIMLNLQSRVGSKDVWKIITDRLQTERKRRCRKERASW</sequence>
<evidence type="ECO:0000256" key="1">
    <source>
        <dbReference type="SAM" id="MobiDB-lite"/>
    </source>
</evidence>
<feature type="region of interest" description="Disordered" evidence="1">
    <location>
        <begin position="124"/>
        <end position="181"/>
    </location>
</feature>
<proteinExistence type="predicted"/>
<evidence type="ECO:0000313" key="2">
    <source>
        <dbReference type="EMBL" id="CAC5393024.1"/>
    </source>
</evidence>
<name>A0A6J8CDB8_MYTCO</name>
<accession>A0A6J8CDB8</accession>
<keyword evidence="3" id="KW-1185">Reference proteome</keyword>
<protein>
    <submittedName>
        <fullName evidence="2">Uncharacterized protein</fullName>
    </submittedName>
</protein>
<dbReference type="OrthoDB" id="5960386at2759"/>
<feature type="compositionally biased region" description="Acidic residues" evidence="1">
    <location>
        <begin position="154"/>
        <end position="171"/>
    </location>
</feature>
<dbReference type="EMBL" id="CACVKT020005120">
    <property type="protein sequence ID" value="CAC5393024.1"/>
    <property type="molecule type" value="Genomic_DNA"/>
</dbReference>
<dbReference type="Proteomes" id="UP000507470">
    <property type="component" value="Unassembled WGS sequence"/>
</dbReference>
<gene>
    <name evidence="2" type="ORF">MCOR_27919</name>
</gene>
<reference evidence="2 3" key="1">
    <citation type="submission" date="2020-06" db="EMBL/GenBank/DDBJ databases">
        <authorList>
            <person name="Li R."/>
            <person name="Bekaert M."/>
        </authorList>
    </citation>
    <scope>NUCLEOTIDE SEQUENCE [LARGE SCALE GENOMIC DNA]</scope>
    <source>
        <strain evidence="3">wild</strain>
    </source>
</reference>
<organism evidence="2 3">
    <name type="scientific">Mytilus coruscus</name>
    <name type="common">Sea mussel</name>
    <dbReference type="NCBI Taxonomy" id="42192"/>
    <lineage>
        <taxon>Eukaryota</taxon>
        <taxon>Metazoa</taxon>
        <taxon>Spiralia</taxon>
        <taxon>Lophotrochozoa</taxon>
        <taxon>Mollusca</taxon>
        <taxon>Bivalvia</taxon>
        <taxon>Autobranchia</taxon>
        <taxon>Pteriomorphia</taxon>
        <taxon>Mytilida</taxon>
        <taxon>Mytiloidea</taxon>
        <taxon>Mytilidae</taxon>
        <taxon>Mytilinae</taxon>
        <taxon>Mytilus</taxon>
    </lineage>
</organism>